<feature type="compositionally biased region" description="Polar residues" evidence="2">
    <location>
        <begin position="379"/>
        <end position="391"/>
    </location>
</feature>
<proteinExistence type="predicted"/>
<feature type="compositionally biased region" description="Basic and acidic residues" evidence="2">
    <location>
        <begin position="955"/>
        <end position="968"/>
    </location>
</feature>
<dbReference type="PANTHER" id="PTHR15228">
    <property type="entry name" value="SPERMATHECAL PHYSIOLOGY VARIANT"/>
    <property type="match status" value="1"/>
</dbReference>
<keyword evidence="5" id="KW-1185">Reference proteome</keyword>
<feature type="domain" description="Rho-GAP" evidence="3">
    <location>
        <begin position="81"/>
        <end position="290"/>
    </location>
</feature>
<dbReference type="AlphaFoldDB" id="A0AAJ0D4F1"/>
<evidence type="ECO:0000313" key="4">
    <source>
        <dbReference type="EMBL" id="KAK3045778.1"/>
    </source>
</evidence>
<feature type="compositionally biased region" description="Pro residues" evidence="2">
    <location>
        <begin position="723"/>
        <end position="740"/>
    </location>
</feature>
<feature type="compositionally biased region" description="Basic and acidic residues" evidence="2">
    <location>
        <begin position="763"/>
        <end position="791"/>
    </location>
</feature>
<comment type="caution">
    <text evidence="4">The sequence shown here is derived from an EMBL/GenBank/DDBJ whole genome shotgun (WGS) entry which is preliminary data.</text>
</comment>
<dbReference type="CDD" id="cd04396">
    <property type="entry name" value="RhoGAP_fSAC7_BAG7"/>
    <property type="match status" value="1"/>
</dbReference>
<sequence>MAHVGAPTAQAAYTGPRSAASSTQPLVQPPPHNERSEQKRNLATWWNQFKRSDKKPQEQQAYQGIFGVPLQDSIRYANVAISLFNDAGESYIYGYVPIVVAKCGVYLKEKATDVEGIFRLAGSEKRIKELKVQFDSPDRYGKGLDWTGYTVHDAANILRRYFNQLPEPIIPLDFYHRFRDPLRNHQAQAVGELEAQSPSVGHFDHNATIRRFQGLITELPPLNRQLLLYILDLLAVFASKSDLNKMTTANLSAIFQPGILSHPQHDMAPPEYRLSQDVLIFLIENQDSFLIGMQGTAADSETVRDVQSGSPGKSPATPTTPGRSKTIIGRSGSNASVGAESVGKFGSIRRNMSLSSSKRSKRSDGGPTMVAGVIVDPATPSSGVHRSNTVPSRRGGSNAASPRFPQKSSDPSTPSPGNSSIVAVDANRQRQESLQSTPIVSSAPPFPAAPDVTSASSSEATTPLARVGSDAPSSLSREYQTPKKDTTPLLSPPPGSGDRKTERSASGTPSTTSGRALLDIFKQSPGSDSDGRKPNKLQKKRIPGSALSSAQSSNQSLPHDGGYDAPQRSPITSTFPTTATVIAGSRPFEKAEYSPAQSAPTGTAVQAPQKAPRRISGDNTLRPTISPAQSFNSTAESDADMVGDDLPKDQLQQPEKEKKRHRWRFSRPQNTPSSPGSSSTNPLGTMSAQDQTTSRSTIGSGSAQPRRSFQEPQPLSPQVQPSDPGPGTPFGSPPMPPTQPIDPVFSDSEREKKGGPMSWLRGKFKDGKERESEKRARSPERNRGSRQDLGVHNEPLPTRGKSFEQQRVGPGSGAAGAAGQAMSSQAQGGVGSTGVNPHAVTAAQAALGYSDLPATNTSPKLGTGSPTSGAPTTKTSATPMANTPTFTGATSTPMAGPTIPSTIPEKTSSPDVAAPPPVVPMAGGHRPEIGSDADDAGMESQRAESQRTEGSGVPERSDRLPGRFEEST</sequence>
<feature type="compositionally biased region" description="Polar residues" evidence="2">
    <location>
        <begin position="595"/>
        <end position="606"/>
    </location>
</feature>
<feature type="compositionally biased region" description="Polar residues" evidence="2">
    <location>
        <begin position="504"/>
        <end position="514"/>
    </location>
</feature>
<feature type="compositionally biased region" description="Low complexity" evidence="2">
    <location>
        <begin position="817"/>
        <end position="827"/>
    </location>
</feature>
<accession>A0AAJ0D4F1</accession>
<dbReference type="InterPro" id="IPR000198">
    <property type="entry name" value="RhoGAP_dom"/>
</dbReference>
<keyword evidence="1" id="KW-0343">GTPase activation</keyword>
<feature type="compositionally biased region" description="Polar residues" evidence="2">
    <location>
        <begin position="617"/>
        <end position="636"/>
    </location>
</feature>
<feature type="compositionally biased region" description="Polar residues" evidence="2">
    <location>
        <begin position="686"/>
        <end position="720"/>
    </location>
</feature>
<dbReference type="Pfam" id="PF00620">
    <property type="entry name" value="RhoGAP"/>
    <property type="match status" value="1"/>
</dbReference>
<evidence type="ECO:0000259" key="3">
    <source>
        <dbReference type="PROSITE" id="PS50238"/>
    </source>
</evidence>
<dbReference type="InterPro" id="IPR008936">
    <property type="entry name" value="Rho_GTPase_activation_prot"/>
</dbReference>
<dbReference type="SUPFAM" id="SSF48350">
    <property type="entry name" value="GTPase activation domain, GAP"/>
    <property type="match status" value="1"/>
</dbReference>
<reference evidence="4" key="1">
    <citation type="submission" date="2023-04" db="EMBL/GenBank/DDBJ databases">
        <title>Black Yeasts Isolated from many extreme environments.</title>
        <authorList>
            <person name="Coleine C."/>
            <person name="Stajich J.E."/>
            <person name="Selbmann L."/>
        </authorList>
    </citation>
    <scope>NUCLEOTIDE SEQUENCE</scope>
    <source>
        <strain evidence="4">CCFEE 5312</strain>
    </source>
</reference>
<name>A0AAJ0D4F1_9PEZI</name>
<evidence type="ECO:0000313" key="5">
    <source>
        <dbReference type="Proteomes" id="UP001271007"/>
    </source>
</evidence>
<feature type="compositionally biased region" description="Polar residues" evidence="2">
    <location>
        <begin position="305"/>
        <end position="323"/>
    </location>
</feature>
<feature type="compositionally biased region" description="Polar residues" evidence="2">
    <location>
        <begin position="406"/>
        <end position="421"/>
    </location>
</feature>
<evidence type="ECO:0000256" key="2">
    <source>
        <dbReference type="SAM" id="MobiDB-lite"/>
    </source>
</evidence>
<dbReference type="GO" id="GO:0005096">
    <property type="term" value="F:GTPase activator activity"/>
    <property type="evidence" value="ECO:0007669"/>
    <property type="project" value="UniProtKB-KW"/>
</dbReference>
<feature type="region of interest" description="Disordered" evidence="2">
    <location>
        <begin position="300"/>
        <end position="836"/>
    </location>
</feature>
<dbReference type="GO" id="GO:0060237">
    <property type="term" value="P:regulation of fungal-type cell wall organization"/>
    <property type="evidence" value="ECO:0007669"/>
    <property type="project" value="TreeGrafter"/>
</dbReference>
<gene>
    <name evidence="4" type="primary">SAC7_2</name>
    <name evidence="4" type="ORF">LTR09_012681</name>
</gene>
<dbReference type="Proteomes" id="UP001271007">
    <property type="component" value="Unassembled WGS sequence"/>
</dbReference>
<dbReference type="PANTHER" id="PTHR15228:SF25">
    <property type="entry name" value="F-BAR DOMAIN-CONTAINING PROTEIN"/>
    <property type="match status" value="1"/>
</dbReference>
<dbReference type="InterPro" id="IPR051025">
    <property type="entry name" value="RhoGAP"/>
</dbReference>
<feature type="region of interest" description="Disordered" evidence="2">
    <location>
        <begin position="1"/>
        <end position="40"/>
    </location>
</feature>
<dbReference type="Gene3D" id="1.10.555.10">
    <property type="entry name" value="Rho GTPase activation protein"/>
    <property type="match status" value="1"/>
</dbReference>
<feature type="compositionally biased region" description="Polar residues" evidence="2">
    <location>
        <begin position="569"/>
        <end position="580"/>
    </location>
</feature>
<dbReference type="GO" id="GO:0005938">
    <property type="term" value="C:cell cortex"/>
    <property type="evidence" value="ECO:0007669"/>
    <property type="project" value="TreeGrafter"/>
</dbReference>
<dbReference type="GO" id="GO:0007165">
    <property type="term" value="P:signal transduction"/>
    <property type="evidence" value="ECO:0007669"/>
    <property type="project" value="InterPro"/>
</dbReference>
<organism evidence="4 5">
    <name type="scientific">Extremus antarcticus</name>
    <dbReference type="NCBI Taxonomy" id="702011"/>
    <lineage>
        <taxon>Eukaryota</taxon>
        <taxon>Fungi</taxon>
        <taxon>Dikarya</taxon>
        <taxon>Ascomycota</taxon>
        <taxon>Pezizomycotina</taxon>
        <taxon>Dothideomycetes</taxon>
        <taxon>Dothideomycetidae</taxon>
        <taxon>Mycosphaerellales</taxon>
        <taxon>Extremaceae</taxon>
        <taxon>Extremus</taxon>
    </lineage>
</organism>
<feature type="compositionally biased region" description="Low complexity" evidence="2">
    <location>
        <begin position="670"/>
        <end position="685"/>
    </location>
</feature>
<feature type="compositionally biased region" description="Low complexity" evidence="2">
    <location>
        <begin position="862"/>
        <end position="879"/>
    </location>
</feature>
<feature type="region of interest" description="Disordered" evidence="2">
    <location>
        <begin position="851"/>
        <end position="968"/>
    </location>
</feature>
<dbReference type="SMART" id="SM00324">
    <property type="entry name" value="RhoGAP"/>
    <property type="match status" value="1"/>
</dbReference>
<dbReference type="EMBL" id="JAWDJX010000154">
    <property type="protein sequence ID" value="KAK3045778.1"/>
    <property type="molecule type" value="Genomic_DNA"/>
</dbReference>
<evidence type="ECO:0000256" key="1">
    <source>
        <dbReference type="ARBA" id="ARBA00022468"/>
    </source>
</evidence>
<feature type="compositionally biased region" description="Low complexity" evidence="2">
    <location>
        <begin position="545"/>
        <end position="557"/>
    </location>
</feature>
<feature type="compositionally biased region" description="Polar residues" evidence="2">
    <location>
        <begin position="880"/>
        <end position="909"/>
    </location>
</feature>
<protein>
    <submittedName>
        <fullName evidence="4">GTPase activating protein (GAP) for Rho1p</fullName>
    </submittedName>
</protein>
<dbReference type="PROSITE" id="PS50238">
    <property type="entry name" value="RHOGAP"/>
    <property type="match status" value="1"/>
</dbReference>